<dbReference type="PANTHER" id="PTHR33048:SF47">
    <property type="entry name" value="INTEGRAL MEMBRANE PROTEIN-RELATED"/>
    <property type="match status" value="1"/>
</dbReference>
<keyword evidence="10" id="KW-1185">Reference proteome</keyword>
<dbReference type="GO" id="GO:0016020">
    <property type="term" value="C:membrane"/>
    <property type="evidence" value="ECO:0007669"/>
    <property type="project" value="UniProtKB-SubCell"/>
</dbReference>
<evidence type="ECO:0000256" key="7">
    <source>
        <dbReference type="SAM" id="Phobius"/>
    </source>
</evidence>
<evidence type="ECO:0000256" key="1">
    <source>
        <dbReference type="ARBA" id="ARBA00004141"/>
    </source>
</evidence>
<evidence type="ECO:0000256" key="2">
    <source>
        <dbReference type="ARBA" id="ARBA00022692"/>
    </source>
</evidence>
<feature type="transmembrane region" description="Helical" evidence="7">
    <location>
        <begin position="26"/>
        <end position="47"/>
    </location>
</feature>
<evidence type="ECO:0000256" key="5">
    <source>
        <dbReference type="ARBA" id="ARBA00038359"/>
    </source>
</evidence>
<dbReference type="InterPro" id="IPR052337">
    <property type="entry name" value="SAT4-like"/>
</dbReference>
<keyword evidence="4 7" id="KW-0472">Membrane</keyword>
<feature type="compositionally biased region" description="Polar residues" evidence="6">
    <location>
        <begin position="263"/>
        <end position="273"/>
    </location>
</feature>
<feature type="region of interest" description="Disordered" evidence="6">
    <location>
        <begin position="262"/>
        <end position="299"/>
    </location>
</feature>
<feature type="domain" description="Rhodopsin" evidence="8">
    <location>
        <begin position="43"/>
        <end position="155"/>
    </location>
</feature>
<dbReference type="Proteomes" id="UP000813444">
    <property type="component" value="Unassembled WGS sequence"/>
</dbReference>
<dbReference type="AlphaFoldDB" id="A0A8K0WJD4"/>
<name>A0A8K0WJD4_9HYPO</name>
<reference evidence="9" key="1">
    <citation type="journal article" date="2021" name="Nat. Commun.">
        <title>Genetic determinants of endophytism in the Arabidopsis root mycobiome.</title>
        <authorList>
            <person name="Mesny F."/>
            <person name="Miyauchi S."/>
            <person name="Thiergart T."/>
            <person name="Pickel B."/>
            <person name="Atanasova L."/>
            <person name="Karlsson M."/>
            <person name="Huettel B."/>
            <person name="Barry K.W."/>
            <person name="Haridas S."/>
            <person name="Chen C."/>
            <person name="Bauer D."/>
            <person name="Andreopoulos W."/>
            <person name="Pangilinan J."/>
            <person name="LaButti K."/>
            <person name="Riley R."/>
            <person name="Lipzen A."/>
            <person name="Clum A."/>
            <person name="Drula E."/>
            <person name="Henrissat B."/>
            <person name="Kohler A."/>
            <person name="Grigoriev I.V."/>
            <person name="Martin F.M."/>
            <person name="Hacquard S."/>
        </authorList>
    </citation>
    <scope>NUCLEOTIDE SEQUENCE</scope>
    <source>
        <strain evidence="9">MPI-CAGE-CH-0235</strain>
    </source>
</reference>
<evidence type="ECO:0000313" key="9">
    <source>
        <dbReference type="EMBL" id="KAH7303846.1"/>
    </source>
</evidence>
<organism evidence="9 10">
    <name type="scientific">Stachybotrys elegans</name>
    <dbReference type="NCBI Taxonomy" id="80388"/>
    <lineage>
        <taxon>Eukaryota</taxon>
        <taxon>Fungi</taxon>
        <taxon>Dikarya</taxon>
        <taxon>Ascomycota</taxon>
        <taxon>Pezizomycotina</taxon>
        <taxon>Sordariomycetes</taxon>
        <taxon>Hypocreomycetidae</taxon>
        <taxon>Hypocreales</taxon>
        <taxon>Stachybotryaceae</taxon>
        <taxon>Stachybotrys</taxon>
    </lineage>
</organism>
<evidence type="ECO:0000259" key="8">
    <source>
        <dbReference type="Pfam" id="PF20684"/>
    </source>
</evidence>
<comment type="subcellular location">
    <subcellularLocation>
        <location evidence="1">Membrane</location>
        <topology evidence="1">Multi-pass membrane protein</topology>
    </subcellularLocation>
</comment>
<gene>
    <name evidence="9" type="ORF">B0I35DRAFT_484909</name>
</gene>
<feature type="transmembrane region" description="Helical" evidence="7">
    <location>
        <begin position="224"/>
        <end position="251"/>
    </location>
</feature>
<comment type="similarity">
    <text evidence="5">Belongs to the SAT4 family.</text>
</comment>
<feature type="transmembrane region" description="Helical" evidence="7">
    <location>
        <begin position="186"/>
        <end position="204"/>
    </location>
</feature>
<keyword evidence="2 7" id="KW-0812">Transmembrane</keyword>
<sequence>MSAEKLPPAARIDTSPIDFFDDGPSMLAAFSVLIVISTIFVALRFWAKRLSGISWQTDDWLCLSSLVIHHGSMVSGYVQIIQGGLGRDIRLVVMEDQTSLVILFKALFASELIYAISSTLVKLSVLAFYWRIFPTTTVRWGSYFLVPAASSFLASGTTGTALNHMHRYPAILWDVLRLNMKLSKKIGVAAVFLLGSLAFLTSLARAITSGLQYRDGDINFTKQFVVPGITSVVEIHMAIIGACLPTIIPVYRRLRYGDAKARSGNSEISTPNHTRGAGQPSKSSKVHGHPHPFIETGYDDSFERLYHDSIE</sequence>
<evidence type="ECO:0000256" key="3">
    <source>
        <dbReference type="ARBA" id="ARBA00022989"/>
    </source>
</evidence>
<dbReference type="EMBL" id="JAGPNK010000028">
    <property type="protein sequence ID" value="KAH7303846.1"/>
    <property type="molecule type" value="Genomic_DNA"/>
</dbReference>
<evidence type="ECO:0000256" key="4">
    <source>
        <dbReference type="ARBA" id="ARBA00023136"/>
    </source>
</evidence>
<feature type="transmembrane region" description="Helical" evidence="7">
    <location>
        <begin position="112"/>
        <end position="132"/>
    </location>
</feature>
<evidence type="ECO:0000256" key="6">
    <source>
        <dbReference type="SAM" id="MobiDB-lite"/>
    </source>
</evidence>
<dbReference type="InterPro" id="IPR049326">
    <property type="entry name" value="Rhodopsin_dom_fungi"/>
</dbReference>
<dbReference type="PANTHER" id="PTHR33048">
    <property type="entry name" value="PTH11-LIKE INTEGRAL MEMBRANE PROTEIN (AFU_ORTHOLOGUE AFUA_5G11245)"/>
    <property type="match status" value="1"/>
</dbReference>
<proteinExistence type="inferred from homology"/>
<feature type="transmembrane region" description="Helical" evidence="7">
    <location>
        <begin position="144"/>
        <end position="165"/>
    </location>
</feature>
<keyword evidence="3 7" id="KW-1133">Transmembrane helix</keyword>
<dbReference type="OrthoDB" id="3934549at2759"/>
<feature type="domain" description="Rhodopsin" evidence="8">
    <location>
        <begin position="174"/>
        <end position="252"/>
    </location>
</feature>
<evidence type="ECO:0000313" key="10">
    <source>
        <dbReference type="Proteomes" id="UP000813444"/>
    </source>
</evidence>
<accession>A0A8K0WJD4</accession>
<comment type="caution">
    <text evidence="9">The sequence shown here is derived from an EMBL/GenBank/DDBJ whole genome shotgun (WGS) entry which is preliminary data.</text>
</comment>
<protein>
    <recommendedName>
        <fullName evidence="8">Rhodopsin domain-containing protein</fullName>
    </recommendedName>
</protein>
<dbReference type="Pfam" id="PF20684">
    <property type="entry name" value="Fung_rhodopsin"/>
    <property type="match status" value="2"/>
</dbReference>